<reference evidence="2" key="1">
    <citation type="journal article" date="2023" name="GigaByte">
        <title>Genome assembly of the bearded iris, Iris pallida Lam.</title>
        <authorList>
            <person name="Bruccoleri R.E."/>
            <person name="Oakeley E.J."/>
            <person name="Faust A.M.E."/>
            <person name="Altorfer M."/>
            <person name="Dessus-Babus S."/>
            <person name="Burckhardt D."/>
            <person name="Oertli M."/>
            <person name="Naumann U."/>
            <person name="Petersen F."/>
            <person name="Wong J."/>
        </authorList>
    </citation>
    <scope>NUCLEOTIDE SEQUENCE</scope>
    <source>
        <strain evidence="2">GSM-AAB239-AS_SAM_17_03QT</strain>
    </source>
</reference>
<protein>
    <submittedName>
        <fullName evidence="2">Uncharacterized protein</fullName>
    </submittedName>
</protein>
<evidence type="ECO:0000313" key="2">
    <source>
        <dbReference type="EMBL" id="KAJ6827351.1"/>
    </source>
</evidence>
<dbReference type="AlphaFoldDB" id="A0AAX6GGP1"/>
<comment type="caution">
    <text evidence="2">The sequence shown here is derived from an EMBL/GenBank/DDBJ whole genome shotgun (WGS) entry which is preliminary data.</text>
</comment>
<sequence>MTGDPRSGRTTKVYRSGPLGGGGVLFWVTMDLYGRFGQDGRWWRQEQRRVMGNIEVVVVVMVMCSGGGNGGVIGTDGDS</sequence>
<organism evidence="2 3">
    <name type="scientific">Iris pallida</name>
    <name type="common">Sweet iris</name>
    <dbReference type="NCBI Taxonomy" id="29817"/>
    <lineage>
        <taxon>Eukaryota</taxon>
        <taxon>Viridiplantae</taxon>
        <taxon>Streptophyta</taxon>
        <taxon>Embryophyta</taxon>
        <taxon>Tracheophyta</taxon>
        <taxon>Spermatophyta</taxon>
        <taxon>Magnoliopsida</taxon>
        <taxon>Liliopsida</taxon>
        <taxon>Asparagales</taxon>
        <taxon>Iridaceae</taxon>
        <taxon>Iridoideae</taxon>
        <taxon>Irideae</taxon>
        <taxon>Iris</taxon>
    </lineage>
</organism>
<dbReference type="Proteomes" id="UP001140949">
    <property type="component" value="Unassembled WGS sequence"/>
</dbReference>
<proteinExistence type="predicted"/>
<gene>
    <name evidence="2" type="ORF">M6B38_368420</name>
</gene>
<feature type="transmembrane region" description="Helical" evidence="1">
    <location>
        <begin position="54"/>
        <end position="73"/>
    </location>
</feature>
<evidence type="ECO:0000256" key="1">
    <source>
        <dbReference type="SAM" id="Phobius"/>
    </source>
</evidence>
<keyword evidence="3" id="KW-1185">Reference proteome</keyword>
<keyword evidence="1" id="KW-0472">Membrane</keyword>
<reference evidence="2" key="2">
    <citation type="submission" date="2023-04" db="EMBL/GenBank/DDBJ databases">
        <authorList>
            <person name="Bruccoleri R.E."/>
            <person name="Oakeley E.J."/>
            <person name="Faust A.-M."/>
            <person name="Dessus-Babus S."/>
            <person name="Altorfer M."/>
            <person name="Burckhardt D."/>
            <person name="Oertli M."/>
            <person name="Naumann U."/>
            <person name="Petersen F."/>
            <person name="Wong J."/>
        </authorList>
    </citation>
    <scope>NUCLEOTIDE SEQUENCE</scope>
    <source>
        <strain evidence="2">GSM-AAB239-AS_SAM_17_03QT</strain>
        <tissue evidence="2">Leaf</tissue>
    </source>
</reference>
<dbReference type="EMBL" id="JANAVB010020396">
    <property type="protein sequence ID" value="KAJ6827351.1"/>
    <property type="molecule type" value="Genomic_DNA"/>
</dbReference>
<keyword evidence="1" id="KW-1133">Transmembrane helix</keyword>
<name>A0AAX6GGP1_IRIPA</name>
<accession>A0AAX6GGP1</accession>
<evidence type="ECO:0000313" key="3">
    <source>
        <dbReference type="Proteomes" id="UP001140949"/>
    </source>
</evidence>
<keyword evidence="1" id="KW-0812">Transmembrane</keyword>